<name>A0ABM2WN83_MESAU</name>
<dbReference type="InterPro" id="IPR028082">
    <property type="entry name" value="Peripla_BP_I"/>
</dbReference>
<dbReference type="InterPro" id="IPR038550">
    <property type="entry name" value="GPCR_3_9-Cys_sf"/>
</dbReference>
<dbReference type="Gene3D" id="3.40.50.2300">
    <property type="match status" value="1"/>
</dbReference>
<evidence type="ECO:0000313" key="4">
    <source>
        <dbReference type="RefSeq" id="XP_040590123.1"/>
    </source>
</evidence>
<organism evidence="3 4">
    <name type="scientific">Mesocricetus auratus</name>
    <name type="common">Golden hamster</name>
    <dbReference type="NCBI Taxonomy" id="10036"/>
    <lineage>
        <taxon>Eukaryota</taxon>
        <taxon>Metazoa</taxon>
        <taxon>Chordata</taxon>
        <taxon>Craniata</taxon>
        <taxon>Vertebrata</taxon>
        <taxon>Euteleostomi</taxon>
        <taxon>Mammalia</taxon>
        <taxon>Eutheria</taxon>
        <taxon>Euarchontoglires</taxon>
        <taxon>Glires</taxon>
        <taxon>Rodentia</taxon>
        <taxon>Myomorpha</taxon>
        <taxon>Muroidea</taxon>
        <taxon>Cricetidae</taxon>
        <taxon>Cricetinae</taxon>
        <taxon>Mesocricetus</taxon>
    </lineage>
</organism>
<dbReference type="SUPFAM" id="SSF53822">
    <property type="entry name" value="Periplasmic binding protein-like I"/>
    <property type="match status" value="1"/>
</dbReference>
<keyword evidence="1" id="KW-0732">Signal</keyword>
<dbReference type="Pfam" id="PF07562">
    <property type="entry name" value="NCD3G"/>
    <property type="match status" value="1"/>
</dbReference>
<protein>
    <submittedName>
        <fullName evidence="4">Vomeronasal type-2 receptor 116-like isoform X3</fullName>
    </submittedName>
</protein>
<keyword evidence="3" id="KW-1185">Reference proteome</keyword>
<dbReference type="PANTHER" id="PTHR24061">
    <property type="entry name" value="CALCIUM-SENSING RECEPTOR-RELATED"/>
    <property type="match status" value="1"/>
</dbReference>
<sequence>MFKFTRSSKLNHFLNNMHFKNSAGKTVVLDAERKLDAEYDIVNLWNFPLGLTQKMKVGTFYPKVPQGQEMFLSDHMIQWATGFTDLPRSVCSESCFPGKRKSAQEGRPPCCYHCTQCPHNEISNETGLKIALNT</sequence>
<evidence type="ECO:0000259" key="2">
    <source>
        <dbReference type="Pfam" id="PF07562"/>
    </source>
</evidence>
<proteinExistence type="predicted"/>
<dbReference type="PRINTS" id="PR01535">
    <property type="entry name" value="VOMERONASL2R"/>
</dbReference>
<dbReference type="Gene3D" id="2.10.50.30">
    <property type="entry name" value="GPCR, family 3, nine cysteines domain"/>
    <property type="match status" value="1"/>
</dbReference>
<reference evidence="4" key="1">
    <citation type="submission" date="2025-08" db="UniProtKB">
        <authorList>
            <consortium name="RefSeq"/>
        </authorList>
    </citation>
    <scope>IDENTIFICATION</scope>
    <source>
        <tissue evidence="4">Liver</tissue>
    </source>
</reference>
<dbReference type="Proteomes" id="UP000886700">
    <property type="component" value="Unplaced"/>
</dbReference>
<dbReference type="GeneID" id="121135422"/>
<evidence type="ECO:0000256" key="1">
    <source>
        <dbReference type="ARBA" id="ARBA00022729"/>
    </source>
</evidence>
<dbReference type="PANTHER" id="PTHR24061:SF457">
    <property type="entry name" value="EC1-V2R PHEROMONE RECEPTOR PROTEIN-RELATED"/>
    <property type="match status" value="1"/>
</dbReference>
<dbReference type="InterPro" id="IPR011500">
    <property type="entry name" value="GPCR_3_9-Cys_dom"/>
</dbReference>
<dbReference type="InterPro" id="IPR000068">
    <property type="entry name" value="GPCR_3_Ca_sens_rcpt-rel"/>
</dbReference>
<dbReference type="RefSeq" id="XP_040590123.1">
    <property type="nucleotide sequence ID" value="XM_040734189.1"/>
</dbReference>
<dbReference type="InterPro" id="IPR004073">
    <property type="entry name" value="GPCR_3_vmron_rcpt_2"/>
</dbReference>
<accession>A0ABM2WN83</accession>
<gene>
    <name evidence="4" type="primary">LOC121135422</name>
</gene>
<feature type="domain" description="GPCR family 3 nine cysteines" evidence="2">
    <location>
        <begin position="87"/>
        <end position="126"/>
    </location>
</feature>
<evidence type="ECO:0000313" key="3">
    <source>
        <dbReference type="Proteomes" id="UP000886700"/>
    </source>
</evidence>